<evidence type="ECO:0000313" key="1">
    <source>
        <dbReference type="EMBL" id="WTP84008.1"/>
    </source>
</evidence>
<dbReference type="EMBL" id="CP108140">
    <property type="protein sequence ID" value="WTP91829.1"/>
    <property type="molecule type" value="Genomic_DNA"/>
</dbReference>
<sequence>MPFAAFLITLEVFAASRFPIWEPAVTTRIDDIGVRRFTGNLRTSTRDHHLAAAAFHQVSAFRRLAEAAGFHQVFDRNVCTTALNSTGFTIIRI</sequence>
<organism evidence="2">
    <name type="scientific">Streptomyces sp. NBC_00180</name>
    <dbReference type="NCBI Taxonomy" id="2903632"/>
    <lineage>
        <taxon>Bacteria</taxon>
        <taxon>Bacillati</taxon>
        <taxon>Actinomycetota</taxon>
        <taxon>Actinomycetes</taxon>
        <taxon>Kitasatosporales</taxon>
        <taxon>Streptomycetaceae</taxon>
        <taxon>Streptomyces</taxon>
    </lineage>
</organism>
<evidence type="ECO:0000313" key="2">
    <source>
        <dbReference type="EMBL" id="WTP91829.1"/>
    </source>
</evidence>
<gene>
    <name evidence="1" type="ORF">OG477_00785</name>
    <name evidence="2" type="ORF">OG477_44555</name>
</gene>
<name>A0AAU1IB06_9ACTN</name>
<proteinExistence type="predicted"/>
<dbReference type="AlphaFoldDB" id="A0AAU1IB06"/>
<dbReference type="EMBL" id="CP108140">
    <property type="protein sequence ID" value="WTP84008.1"/>
    <property type="molecule type" value="Genomic_DNA"/>
</dbReference>
<protein>
    <submittedName>
        <fullName evidence="2">Uncharacterized protein</fullName>
    </submittedName>
</protein>
<accession>A0AAU1IB06</accession>
<reference evidence="2" key="1">
    <citation type="submission" date="2022-10" db="EMBL/GenBank/DDBJ databases">
        <title>The complete genomes of actinobacterial strains from the NBC collection.</title>
        <authorList>
            <person name="Joergensen T.S."/>
            <person name="Alvarez Arevalo M."/>
            <person name="Sterndorff E.B."/>
            <person name="Faurdal D."/>
            <person name="Vuksanovic O."/>
            <person name="Mourched A.-S."/>
            <person name="Charusanti P."/>
            <person name="Shaw S."/>
            <person name="Blin K."/>
            <person name="Weber T."/>
        </authorList>
    </citation>
    <scope>NUCLEOTIDE SEQUENCE</scope>
    <source>
        <strain evidence="2">NBC 00180</strain>
    </source>
</reference>